<dbReference type="AlphaFoldDB" id="A0A2T2WNY2"/>
<dbReference type="Pfam" id="PF13614">
    <property type="entry name" value="AAA_31"/>
    <property type="match status" value="1"/>
</dbReference>
<sequence length="384" mass="41664">MFSLYIAAKSPERDNLVTYFKERPEDVVLLGSSADLKTALADCARDVPGVVVLDDRLLQKAPGIAQELCSTPYPIVLLATSELSVATRYALDIKAKDLIAAHDWPTELLGALERVARPLYPRDRKLGQVLSIFSSKGGVGKTTLAVNLAVALAERNHEPVAIIDLDLAFGDVCTMLALSPKLTIHDVVTDPTQLKAALIPAPGNVHVLAAPLTPDQAEDIPGNELVEIIQTLREDYAFVVLDLAPGYQETNIIGLDISDTILTLCTPDVVTLRAVGQALNLFRESFRYPAEKIRLVLNRTGSKTGIERADVATILKIPRIFDLPSAGNMPVRAANQGVPFVTHEENSPLSRAIVALANELANEERQKKTGSRLTRTAWRSGRST</sequence>
<accession>A0A2T2WNY2</accession>
<proteinExistence type="predicted"/>
<reference evidence="3 4" key="1">
    <citation type="journal article" date="2014" name="BMC Genomics">
        <title>Comparison of environmental and isolate Sulfobacillus genomes reveals diverse carbon, sulfur, nitrogen, and hydrogen metabolisms.</title>
        <authorList>
            <person name="Justice N.B."/>
            <person name="Norman A."/>
            <person name="Brown C.T."/>
            <person name="Singh A."/>
            <person name="Thomas B.C."/>
            <person name="Banfield J.F."/>
        </authorList>
    </citation>
    <scope>NUCLEOTIDE SEQUENCE [LARGE SCALE GENOMIC DNA]</scope>
    <source>
        <strain evidence="3">AMDSBA3</strain>
    </source>
</reference>
<dbReference type="PANTHER" id="PTHR43384">
    <property type="entry name" value="SEPTUM SITE-DETERMINING PROTEIN MIND HOMOLOG, CHLOROPLASTIC-RELATED"/>
    <property type="match status" value="1"/>
</dbReference>
<dbReference type="SUPFAM" id="SSF52540">
    <property type="entry name" value="P-loop containing nucleoside triphosphate hydrolases"/>
    <property type="match status" value="1"/>
</dbReference>
<evidence type="ECO:0000256" key="1">
    <source>
        <dbReference type="SAM" id="MobiDB-lite"/>
    </source>
</evidence>
<feature type="domain" description="AAA" evidence="2">
    <location>
        <begin position="128"/>
        <end position="283"/>
    </location>
</feature>
<protein>
    <recommendedName>
        <fullName evidence="2">AAA domain-containing protein</fullName>
    </recommendedName>
</protein>
<dbReference type="Proteomes" id="UP000241848">
    <property type="component" value="Unassembled WGS sequence"/>
</dbReference>
<organism evidence="3 4">
    <name type="scientific">Sulfobacillus acidophilus</name>
    <dbReference type="NCBI Taxonomy" id="53633"/>
    <lineage>
        <taxon>Bacteria</taxon>
        <taxon>Bacillati</taxon>
        <taxon>Bacillota</taxon>
        <taxon>Clostridia</taxon>
        <taxon>Eubacteriales</taxon>
        <taxon>Clostridiales Family XVII. Incertae Sedis</taxon>
        <taxon>Sulfobacillus</taxon>
    </lineage>
</organism>
<name>A0A2T2WNY2_9FIRM</name>
<dbReference type="InterPro" id="IPR027417">
    <property type="entry name" value="P-loop_NTPase"/>
</dbReference>
<dbReference type="Gene3D" id="3.40.50.300">
    <property type="entry name" value="P-loop containing nucleotide triphosphate hydrolases"/>
    <property type="match status" value="1"/>
</dbReference>
<gene>
    <name evidence="3" type="ORF">C7B45_01205</name>
</gene>
<evidence type="ECO:0000259" key="2">
    <source>
        <dbReference type="Pfam" id="PF13614"/>
    </source>
</evidence>
<dbReference type="PANTHER" id="PTHR43384:SF13">
    <property type="entry name" value="SLR0110 PROTEIN"/>
    <property type="match status" value="1"/>
</dbReference>
<comment type="caution">
    <text evidence="3">The sequence shown here is derived from an EMBL/GenBank/DDBJ whole genome shotgun (WGS) entry which is preliminary data.</text>
</comment>
<dbReference type="GO" id="GO:0009898">
    <property type="term" value="C:cytoplasmic side of plasma membrane"/>
    <property type="evidence" value="ECO:0007669"/>
    <property type="project" value="TreeGrafter"/>
</dbReference>
<dbReference type="GO" id="GO:0005524">
    <property type="term" value="F:ATP binding"/>
    <property type="evidence" value="ECO:0007669"/>
    <property type="project" value="TreeGrafter"/>
</dbReference>
<dbReference type="GO" id="GO:0051782">
    <property type="term" value="P:negative regulation of cell division"/>
    <property type="evidence" value="ECO:0007669"/>
    <property type="project" value="TreeGrafter"/>
</dbReference>
<dbReference type="GO" id="GO:0016887">
    <property type="term" value="F:ATP hydrolysis activity"/>
    <property type="evidence" value="ECO:0007669"/>
    <property type="project" value="TreeGrafter"/>
</dbReference>
<dbReference type="GO" id="GO:0005829">
    <property type="term" value="C:cytosol"/>
    <property type="evidence" value="ECO:0007669"/>
    <property type="project" value="TreeGrafter"/>
</dbReference>
<dbReference type="EMBL" id="PXYV01000002">
    <property type="protein sequence ID" value="PSR23932.1"/>
    <property type="molecule type" value="Genomic_DNA"/>
</dbReference>
<evidence type="ECO:0000313" key="4">
    <source>
        <dbReference type="Proteomes" id="UP000241848"/>
    </source>
</evidence>
<evidence type="ECO:0000313" key="3">
    <source>
        <dbReference type="EMBL" id="PSR23932.1"/>
    </source>
</evidence>
<dbReference type="InterPro" id="IPR025669">
    <property type="entry name" value="AAA_dom"/>
</dbReference>
<feature type="region of interest" description="Disordered" evidence="1">
    <location>
        <begin position="365"/>
        <end position="384"/>
    </location>
</feature>
<dbReference type="InterPro" id="IPR050625">
    <property type="entry name" value="ParA/MinD_ATPase"/>
</dbReference>